<dbReference type="SUPFAM" id="SSF53756">
    <property type="entry name" value="UDP-Glycosyltransferase/glycogen phosphorylase"/>
    <property type="match status" value="1"/>
</dbReference>
<keyword evidence="12" id="KW-1185">Reference proteome</keyword>
<dbReference type="RefSeq" id="WP_078814949.1">
    <property type="nucleotide sequence ID" value="NZ_FUYE01000014.1"/>
</dbReference>
<comment type="function">
    <text evidence="1">Condensation of UDP-2,3-diacylglucosamine and 2,3-diacylglucosamine-1-phosphate to form lipid A disaccharide, a precursor of lipid A, a phosphorylated glycolipid that anchors the lipopolysaccharide to the outer membrane of the cell.</text>
</comment>
<dbReference type="InterPro" id="IPR003835">
    <property type="entry name" value="Glyco_trans_19"/>
</dbReference>
<keyword evidence="5" id="KW-0441">Lipid A biosynthesis</keyword>
<dbReference type="STRING" id="48467.SAMN02745166_03790"/>
<evidence type="ECO:0000313" key="12">
    <source>
        <dbReference type="Proteomes" id="UP000190774"/>
    </source>
</evidence>
<evidence type="ECO:0000256" key="3">
    <source>
        <dbReference type="ARBA" id="ARBA00020902"/>
    </source>
</evidence>
<evidence type="ECO:0000256" key="6">
    <source>
        <dbReference type="ARBA" id="ARBA00022676"/>
    </source>
</evidence>
<sequence>MPHLYIIAGEVSGDTHGAGLIKELRALDPSLTLSGLGGPKMREAAGNGIEDWVETAGVVGLWEVLKMYGYFKQRFDATVQTIMSTQPTGVVLVDYPGFNLRVAKELRKRGYTGKILYYISPQVWAWKKGRVKVMAKVLDLMICIFPFEKEFYEKSGLPTEFSGHPMVDRVAQLKRNWERERGLIGWFPGSRLNEVKRLFPIMLQAGLAIRMALPQARFAVSAANETLAGHMRQMAEAAGMPEAKQWIETGTVYDLMQRAQVGAVASGTATLEAACFGLPYALVYQVTPLTYIAAKTVVRIKNIGIVNVLAQRDVVKELVQGGLTPDTLAAEMVDLITNDHRRAELQAELAEVVASLGAGGAYHRAAKAVLTSLA</sequence>
<comment type="catalytic activity">
    <reaction evidence="9">
        <text>a lipid X + a UDP-2-N,3-O-bis[(3R)-3-hydroxyacyl]-alpha-D-glucosamine = a lipid A disaccharide + UDP + H(+)</text>
        <dbReference type="Rhea" id="RHEA:67828"/>
        <dbReference type="ChEBI" id="CHEBI:15378"/>
        <dbReference type="ChEBI" id="CHEBI:58223"/>
        <dbReference type="ChEBI" id="CHEBI:137748"/>
        <dbReference type="ChEBI" id="CHEBI:176338"/>
        <dbReference type="ChEBI" id="CHEBI:176343"/>
        <dbReference type="EC" id="2.4.1.182"/>
    </reaction>
</comment>
<evidence type="ECO:0000313" key="11">
    <source>
        <dbReference type="EMBL" id="SKB03174.1"/>
    </source>
</evidence>
<evidence type="ECO:0000256" key="10">
    <source>
        <dbReference type="NCBIfam" id="TIGR00215"/>
    </source>
</evidence>
<keyword evidence="4" id="KW-0444">Lipid biosynthesis</keyword>
<dbReference type="GO" id="GO:0009245">
    <property type="term" value="P:lipid A biosynthetic process"/>
    <property type="evidence" value="ECO:0007669"/>
    <property type="project" value="UniProtKB-UniRule"/>
</dbReference>
<dbReference type="GO" id="GO:0005543">
    <property type="term" value="F:phospholipid binding"/>
    <property type="evidence" value="ECO:0007669"/>
    <property type="project" value="TreeGrafter"/>
</dbReference>
<gene>
    <name evidence="11" type="ORF">SAMN02745166_03790</name>
</gene>
<dbReference type="Proteomes" id="UP000190774">
    <property type="component" value="Unassembled WGS sequence"/>
</dbReference>
<dbReference type="OrthoDB" id="9801642at2"/>
<evidence type="ECO:0000256" key="4">
    <source>
        <dbReference type="ARBA" id="ARBA00022516"/>
    </source>
</evidence>
<keyword evidence="7" id="KW-0808">Transferase</keyword>
<evidence type="ECO:0000256" key="2">
    <source>
        <dbReference type="ARBA" id="ARBA00012687"/>
    </source>
</evidence>
<organism evidence="11 12">
    <name type="scientific">Prosthecobacter debontii</name>
    <dbReference type="NCBI Taxonomy" id="48467"/>
    <lineage>
        <taxon>Bacteria</taxon>
        <taxon>Pseudomonadati</taxon>
        <taxon>Verrucomicrobiota</taxon>
        <taxon>Verrucomicrobiia</taxon>
        <taxon>Verrucomicrobiales</taxon>
        <taxon>Verrucomicrobiaceae</taxon>
        <taxon>Prosthecobacter</taxon>
    </lineage>
</organism>
<dbReference type="Pfam" id="PF02684">
    <property type="entry name" value="LpxB"/>
    <property type="match status" value="1"/>
</dbReference>
<proteinExistence type="predicted"/>
<evidence type="ECO:0000256" key="9">
    <source>
        <dbReference type="ARBA" id="ARBA00048975"/>
    </source>
</evidence>
<keyword evidence="6" id="KW-0328">Glycosyltransferase</keyword>
<dbReference type="GO" id="GO:0008915">
    <property type="term" value="F:lipid-A-disaccharide synthase activity"/>
    <property type="evidence" value="ECO:0007669"/>
    <property type="project" value="UniProtKB-UniRule"/>
</dbReference>
<evidence type="ECO:0000256" key="8">
    <source>
        <dbReference type="ARBA" id="ARBA00023098"/>
    </source>
</evidence>
<dbReference type="NCBIfam" id="TIGR00215">
    <property type="entry name" value="lpxB"/>
    <property type="match status" value="1"/>
</dbReference>
<dbReference type="GO" id="GO:0016020">
    <property type="term" value="C:membrane"/>
    <property type="evidence" value="ECO:0007669"/>
    <property type="project" value="GOC"/>
</dbReference>
<evidence type="ECO:0000256" key="7">
    <source>
        <dbReference type="ARBA" id="ARBA00022679"/>
    </source>
</evidence>
<dbReference type="EC" id="2.4.1.182" evidence="2 10"/>
<keyword evidence="8" id="KW-0443">Lipid metabolism</keyword>
<dbReference type="PANTHER" id="PTHR30372:SF4">
    <property type="entry name" value="LIPID-A-DISACCHARIDE SYNTHASE, MITOCHONDRIAL-RELATED"/>
    <property type="match status" value="1"/>
</dbReference>
<evidence type="ECO:0000256" key="1">
    <source>
        <dbReference type="ARBA" id="ARBA00002056"/>
    </source>
</evidence>
<protein>
    <recommendedName>
        <fullName evidence="3 10">Lipid-A-disaccharide synthase</fullName>
        <ecNumber evidence="2 10">2.4.1.182</ecNumber>
    </recommendedName>
</protein>
<dbReference type="EMBL" id="FUYE01000014">
    <property type="protein sequence ID" value="SKB03174.1"/>
    <property type="molecule type" value="Genomic_DNA"/>
</dbReference>
<dbReference type="PANTHER" id="PTHR30372">
    <property type="entry name" value="LIPID-A-DISACCHARIDE SYNTHASE"/>
    <property type="match status" value="1"/>
</dbReference>
<accession>A0A1T4YMW5</accession>
<reference evidence="12" key="1">
    <citation type="submission" date="2017-02" db="EMBL/GenBank/DDBJ databases">
        <authorList>
            <person name="Varghese N."/>
            <person name="Submissions S."/>
        </authorList>
    </citation>
    <scope>NUCLEOTIDE SEQUENCE [LARGE SCALE GENOMIC DNA]</scope>
    <source>
        <strain evidence="12">ATCC 700200</strain>
    </source>
</reference>
<dbReference type="AlphaFoldDB" id="A0A1T4YMW5"/>
<evidence type="ECO:0000256" key="5">
    <source>
        <dbReference type="ARBA" id="ARBA00022556"/>
    </source>
</evidence>
<name>A0A1T4YMW5_9BACT</name>